<feature type="non-terminal residue" evidence="2">
    <location>
        <position position="323"/>
    </location>
</feature>
<feature type="compositionally biased region" description="Basic and acidic residues" evidence="1">
    <location>
        <begin position="61"/>
        <end position="83"/>
    </location>
</feature>
<feature type="region of interest" description="Disordered" evidence="1">
    <location>
        <begin position="145"/>
        <end position="323"/>
    </location>
</feature>
<feature type="compositionally biased region" description="Low complexity" evidence="1">
    <location>
        <begin position="288"/>
        <end position="315"/>
    </location>
</feature>
<feature type="compositionally biased region" description="Basic and acidic residues" evidence="1">
    <location>
        <begin position="270"/>
        <end position="281"/>
    </location>
</feature>
<feature type="region of interest" description="Disordered" evidence="1">
    <location>
        <begin position="1"/>
        <end position="98"/>
    </location>
</feature>
<sequence length="323" mass="36297">AGSREDLVRRAARRLGRRPGPRPGPRAPLRLERLRGHPGVRDRPRHRRLPPDRAPGAPAPLRRDVLHGHPVHERRARGRDPRDRRRQRAAVVLHPAARLPGVQRARGQPARLPGPGRHRRLALGRVPRRGRPAARRPGHDLVLAAHRAEHHPGRREGRRAVPELAAREDRGGQARLRGGDPAQRAGLHRGRHRREHLRGARGPDLDAAHGRLLPARDHPRGRDRARRGPRLRDDDPRPHPRRPVLRGRGLHDRHGGRGHARGLRRRPRDRARSGDEGDPGRVLRRGARSLAALPRASRVPGRPGPGVVRRGVRAGSRPDRRHV</sequence>
<feature type="compositionally biased region" description="Basic residues" evidence="1">
    <location>
        <begin position="10"/>
        <end position="20"/>
    </location>
</feature>
<feature type="compositionally biased region" description="Basic and acidic residues" evidence="1">
    <location>
        <begin position="146"/>
        <end position="172"/>
    </location>
</feature>
<dbReference type="EMBL" id="CADCWC010000309">
    <property type="protein sequence ID" value="CAA9543455.1"/>
    <property type="molecule type" value="Genomic_DNA"/>
</dbReference>
<reference evidence="2" key="1">
    <citation type="submission" date="2020-02" db="EMBL/GenBank/DDBJ databases">
        <authorList>
            <person name="Meier V. D."/>
        </authorList>
    </citation>
    <scope>NUCLEOTIDE SEQUENCE</scope>
    <source>
        <strain evidence="2">AVDCRST_MAG79</strain>
    </source>
</reference>
<organism evidence="2">
    <name type="scientific">uncultured Thermoleophilia bacterium</name>
    <dbReference type="NCBI Taxonomy" id="1497501"/>
    <lineage>
        <taxon>Bacteria</taxon>
        <taxon>Bacillati</taxon>
        <taxon>Actinomycetota</taxon>
        <taxon>Thermoleophilia</taxon>
        <taxon>environmental samples</taxon>
    </lineage>
</organism>
<feature type="non-terminal residue" evidence="2">
    <location>
        <position position="1"/>
    </location>
</feature>
<gene>
    <name evidence="2" type="ORF">AVDCRST_MAG79-2064</name>
</gene>
<name>A0A6J4U8T8_9ACTN</name>
<keyword evidence="2" id="KW-0032">Aminotransferase</keyword>
<proteinExistence type="predicted"/>
<feature type="compositionally biased region" description="Basic residues" evidence="1">
    <location>
        <begin position="186"/>
        <end position="196"/>
    </location>
</feature>
<evidence type="ECO:0000313" key="2">
    <source>
        <dbReference type="EMBL" id="CAA9543455.1"/>
    </source>
</evidence>
<dbReference type="EC" id="2.6.1.42" evidence="2"/>
<keyword evidence="2" id="KW-0808">Transferase</keyword>
<feature type="compositionally biased region" description="Basic and acidic residues" evidence="1">
    <location>
        <begin position="197"/>
        <end position="222"/>
    </location>
</feature>
<feature type="compositionally biased region" description="Basic and acidic residues" evidence="1">
    <location>
        <begin position="29"/>
        <end position="42"/>
    </location>
</feature>
<dbReference type="GO" id="GO:0004084">
    <property type="term" value="F:branched-chain-amino-acid transaminase activity"/>
    <property type="evidence" value="ECO:0007669"/>
    <property type="project" value="UniProtKB-EC"/>
</dbReference>
<accession>A0A6J4U8T8</accession>
<evidence type="ECO:0000256" key="1">
    <source>
        <dbReference type="SAM" id="MobiDB-lite"/>
    </source>
</evidence>
<dbReference type="AlphaFoldDB" id="A0A6J4U8T8"/>
<protein>
    <submittedName>
        <fullName evidence="2">Branched-chain amino acid aminotransferase</fullName>
        <ecNumber evidence="2">2.6.1.42</ecNumber>
    </submittedName>
</protein>
<feature type="compositionally biased region" description="Basic residues" evidence="1">
    <location>
        <begin position="256"/>
        <end position="269"/>
    </location>
</feature>